<reference evidence="1 2" key="1">
    <citation type="journal article" date="2022" name="DNA Res.">
        <title>Chromosomal-level genome assembly of the orchid tree Bauhinia variegata (Leguminosae; Cercidoideae) supports the allotetraploid origin hypothesis of Bauhinia.</title>
        <authorList>
            <person name="Zhong Y."/>
            <person name="Chen Y."/>
            <person name="Zheng D."/>
            <person name="Pang J."/>
            <person name="Liu Y."/>
            <person name="Luo S."/>
            <person name="Meng S."/>
            <person name="Qian L."/>
            <person name="Wei D."/>
            <person name="Dai S."/>
            <person name="Zhou R."/>
        </authorList>
    </citation>
    <scope>NUCLEOTIDE SEQUENCE [LARGE SCALE GENOMIC DNA]</scope>
    <source>
        <strain evidence="1">BV-YZ2020</strain>
    </source>
</reference>
<proteinExistence type="predicted"/>
<comment type="caution">
    <text evidence="1">The sequence shown here is derived from an EMBL/GenBank/DDBJ whole genome shotgun (WGS) entry which is preliminary data.</text>
</comment>
<gene>
    <name evidence="1" type="ORF">L6164_023407</name>
</gene>
<dbReference type="Proteomes" id="UP000828941">
    <property type="component" value="Chromosome 9"/>
</dbReference>
<keyword evidence="2" id="KW-1185">Reference proteome</keyword>
<name>A0ACB9MJI2_BAUVA</name>
<evidence type="ECO:0000313" key="1">
    <source>
        <dbReference type="EMBL" id="KAI4323831.1"/>
    </source>
</evidence>
<dbReference type="EMBL" id="CM039434">
    <property type="protein sequence ID" value="KAI4323831.1"/>
    <property type="molecule type" value="Genomic_DNA"/>
</dbReference>
<sequence length="352" mass="40800">MRAEARRCRDHIPSDLHTEILIWLPVKSLVRFTSVSKSWQSLLKDSTFIASRRATTPSCGKQSLLVKKRLRHRGGPLKICMSTHYDSNHFNYENLENMELEILPENLGPLHSFYTCHELVCLVYNDFNVILIWNPSIQKFITVPTPRYLGVSTSGFGFDPKTNDYKVIWTYFGSYTVEMFSLNTRSRRKINYEIPCFPFAHKQICINGVIYWIDGIVKYILGFDLGDDKFWHISLCAELSDAFNSLELAELRESICIIQYRDRIGFKDKQLCSIWVMEEPGVFVKLITISSAECFGRVLCFKTNGEILLASLDKRLVYSYDPRNSTLSYCGRISIDDYYLELNTYVESLVLL</sequence>
<organism evidence="1 2">
    <name type="scientific">Bauhinia variegata</name>
    <name type="common">Purple orchid tree</name>
    <name type="synonym">Phanera variegata</name>
    <dbReference type="NCBI Taxonomy" id="167791"/>
    <lineage>
        <taxon>Eukaryota</taxon>
        <taxon>Viridiplantae</taxon>
        <taxon>Streptophyta</taxon>
        <taxon>Embryophyta</taxon>
        <taxon>Tracheophyta</taxon>
        <taxon>Spermatophyta</taxon>
        <taxon>Magnoliopsida</taxon>
        <taxon>eudicotyledons</taxon>
        <taxon>Gunneridae</taxon>
        <taxon>Pentapetalae</taxon>
        <taxon>rosids</taxon>
        <taxon>fabids</taxon>
        <taxon>Fabales</taxon>
        <taxon>Fabaceae</taxon>
        <taxon>Cercidoideae</taxon>
        <taxon>Cercideae</taxon>
        <taxon>Bauhiniinae</taxon>
        <taxon>Bauhinia</taxon>
    </lineage>
</organism>
<accession>A0ACB9MJI2</accession>
<evidence type="ECO:0000313" key="2">
    <source>
        <dbReference type="Proteomes" id="UP000828941"/>
    </source>
</evidence>
<protein>
    <submittedName>
        <fullName evidence="1">Uncharacterized protein</fullName>
    </submittedName>
</protein>